<dbReference type="Gene3D" id="1.20.120.1760">
    <property type="match status" value="1"/>
</dbReference>
<gene>
    <name evidence="20" type="ORF">EAV92_17415</name>
</gene>
<evidence type="ECO:0000256" key="10">
    <source>
        <dbReference type="ARBA" id="ARBA00022692"/>
    </source>
</evidence>
<evidence type="ECO:0000256" key="11">
    <source>
        <dbReference type="ARBA" id="ARBA00022989"/>
    </source>
</evidence>
<name>A0A3G3K153_9BACL</name>
<comment type="subcellular location">
    <subcellularLocation>
        <location evidence="2">Membrane</location>
        <topology evidence="2">Multi-pass membrane protein</topology>
    </subcellularLocation>
</comment>
<feature type="transmembrane region" description="Helical" evidence="19">
    <location>
        <begin position="12"/>
        <end position="38"/>
    </location>
</feature>
<dbReference type="PIRSF" id="PIRSF000847">
    <property type="entry name" value="Phos_ph_gly_syn"/>
    <property type="match status" value="1"/>
</dbReference>
<dbReference type="GO" id="GO:0016020">
    <property type="term" value="C:membrane"/>
    <property type="evidence" value="ECO:0007669"/>
    <property type="project" value="UniProtKB-SubCell"/>
</dbReference>
<dbReference type="UniPathway" id="UPA00084">
    <property type="reaction ID" value="UER00503"/>
</dbReference>
<keyword evidence="9 18" id="KW-0808">Transferase</keyword>
<dbReference type="InterPro" id="IPR048254">
    <property type="entry name" value="CDP_ALCOHOL_P_TRANSF_CS"/>
</dbReference>
<dbReference type="GO" id="GO:0006655">
    <property type="term" value="P:phosphatidylglycerol biosynthetic process"/>
    <property type="evidence" value="ECO:0007669"/>
    <property type="project" value="UniProtKB-UniPathway"/>
</dbReference>
<evidence type="ECO:0000256" key="2">
    <source>
        <dbReference type="ARBA" id="ARBA00004141"/>
    </source>
</evidence>
<evidence type="ECO:0000256" key="7">
    <source>
        <dbReference type="ARBA" id="ARBA00014944"/>
    </source>
</evidence>
<evidence type="ECO:0000256" key="19">
    <source>
        <dbReference type="SAM" id="Phobius"/>
    </source>
</evidence>
<dbReference type="PANTHER" id="PTHR14269:SF62">
    <property type="entry name" value="CDP-DIACYLGLYCEROL--GLYCEROL-3-PHOSPHATE 3-PHOSPHATIDYLTRANSFERASE 1, CHLOROPLASTIC"/>
    <property type="match status" value="1"/>
</dbReference>
<evidence type="ECO:0000256" key="12">
    <source>
        <dbReference type="ARBA" id="ARBA00023098"/>
    </source>
</evidence>
<keyword evidence="14" id="KW-0594">Phospholipid biosynthesis</keyword>
<evidence type="ECO:0000256" key="13">
    <source>
        <dbReference type="ARBA" id="ARBA00023136"/>
    </source>
</evidence>
<dbReference type="GO" id="GO:0008444">
    <property type="term" value="F:CDP-diacylglycerol-glycerol-3-phosphate 3-phosphatidyltransferase activity"/>
    <property type="evidence" value="ECO:0007669"/>
    <property type="project" value="UniProtKB-EC"/>
</dbReference>
<accession>A0A3G3K153</accession>
<dbReference type="InterPro" id="IPR050324">
    <property type="entry name" value="CDP-alcohol_PTase-I"/>
</dbReference>
<dbReference type="PANTHER" id="PTHR14269">
    <property type="entry name" value="CDP-DIACYLGLYCEROL--GLYCEROL-3-PHOSPHATE 3-PHOSPHATIDYLTRANSFERASE-RELATED"/>
    <property type="match status" value="1"/>
</dbReference>
<evidence type="ECO:0000256" key="1">
    <source>
        <dbReference type="ARBA" id="ARBA00003973"/>
    </source>
</evidence>
<feature type="transmembrane region" description="Helical" evidence="19">
    <location>
        <begin position="141"/>
        <end position="160"/>
    </location>
</feature>
<reference evidence="20 21" key="1">
    <citation type="submission" date="2018-10" db="EMBL/GenBank/DDBJ databases">
        <title>Genome Sequence of Cohnella sp.</title>
        <authorList>
            <person name="Srinivasan S."/>
            <person name="Kim M.K."/>
        </authorList>
    </citation>
    <scope>NUCLEOTIDE SEQUENCE [LARGE SCALE GENOMIC DNA]</scope>
    <source>
        <strain evidence="20 21">18JY8-7</strain>
    </source>
</reference>
<dbReference type="InterPro" id="IPR004570">
    <property type="entry name" value="Phosphatidylglycerol_P_synth"/>
</dbReference>
<dbReference type="InterPro" id="IPR043130">
    <property type="entry name" value="CDP-OH_PTrfase_TM_dom"/>
</dbReference>
<evidence type="ECO:0000256" key="9">
    <source>
        <dbReference type="ARBA" id="ARBA00022679"/>
    </source>
</evidence>
<evidence type="ECO:0000313" key="21">
    <source>
        <dbReference type="Proteomes" id="UP000269097"/>
    </source>
</evidence>
<keyword evidence="8" id="KW-0444">Lipid biosynthesis</keyword>
<dbReference type="AlphaFoldDB" id="A0A3G3K153"/>
<dbReference type="Pfam" id="PF01066">
    <property type="entry name" value="CDP-OH_P_transf"/>
    <property type="match status" value="1"/>
</dbReference>
<comment type="pathway">
    <text evidence="3">Phospholipid metabolism; phosphatidylglycerol biosynthesis; phosphatidylglycerol from CDP-diacylglycerol: step 1/2.</text>
</comment>
<evidence type="ECO:0000256" key="5">
    <source>
        <dbReference type="ARBA" id="ARBA00010441"/>
    </source>
</evidence>
<comment type="similarity">
    <text evidence="5 18">Belongs to the CDP-alcohol phosphatidyltransferase class-I family.</text>
</comment>
<comment type="pathway">
    <text evidence="4">Lipid metabolism.</text>
</comment>
<evidence type="ECO:0000256" key="16">
    <source>
        <dbReference type="ARBA" id="ARBA00033018"/>
    </source>
</evidence>
<dbReference type="EC" id="2.7.8.5" evidence="6"/>
<dbReference type="Proteomes" id="UP000269097">
    <property type="component" value="Chromosome"/>
</dbReference>
<keyword evidence="15" id="KW-1208">Phospholipid metabolism</keyword>
<keyword evidence="10 19" id="KW-0812">Transmembrane</keyword>
<dbReference type="KEGG" id="coh:EAV92_17415"/>
<evidence type="ECO:0000256" key="8">
    <source>
        <dbReference type="ARBA" id="ARBA00022516"/>
    </source>
</evidence>
<evidence type="ECO:0000256" key="18">
    <source>
        <dbReference type="RuleBase" id="RU003750"/>
    </source>
</evidence>
<keyword evidence="11 19" id="KW-1133">Transmembrane helix</keyword>
<evidence type="ECO:0000313" key="20">
    <source>
        <dbReference type="EMBL" id="AYQ74183.1"/>
    </source>
</evidence>
<dbReference type="EMBL" id="CP033433">
    <property type="protein sequence ID" value="AYQ74183.1"/>
    <property type="molecule type" value="Genomic_DNA"/>
</dbReference>
<evidence type="ECO:0000256" key="3">
    <source>
        <dbReference type="ARBA" id="ARBA00005042"/>
    </source>
</evidence>
<keyword evidence="13 19" id="KW-0472">Membrane</keyword>
<evidence type="ECO:0000256" key="4">
    <source>
        <dbReference type="ARBA" id="ARBA00005189"/>
    </source>
</evidence>
<dbReference type="RefSeq" id="WP_123042265.1">
    <property type="nucleotide sequence ID" value="NZ_CP033433.1"/>
</dbReference>
<feature type="transmembrane region" description="Helical" evidence="19">
    <location>
        <begin position="117"/>
        <end position="135"/>
    </location>
</feature>
<sequence>MNVPNTITMSRFVLIPLFLILYLNGDSVAALITVLLAGATDILDGYIARRSGQITITGIMLDPLADKLMMLAVVSALLLGGKIPWAAVAVMGFREIGMIASSAFFHFRGMKTVPANWLGKATTVVYYGAIMLLLLDQPGGLPILWTGIILSFLTSAIYFLKFRHLNQSDISGRA</sequence>
<keyword evidence="12" id="KW-0443">Lipid metabolism</keyword>
<keyword evidence="21" id="KW-1185">Reference proteome</keyword>
<evidence type="ECO:0000256" key="17">
    <source>
        <dbReference type="ARBA" id="ARBA00048586"/>
    </source>
</evidence>
<evidence type="ECO:0000256" key="14">
    <source>
        <dbReference type="ARBA" id="ARBA00023209"/>
    </source>
</evidence>
<proteinExistence type="inferred from homology"/>
<comment type="function">
    <text evidence="1">This protein catalyzes the committed step to the synthesis of the acidic phospholipids.</text>
</comment>
<protein>
    <recommendedName>
        <fullName evidence="7">CDP-diacylglycerol--glycerol-3-phosphate 3-phosphatidyltransferase</fullName>
        <ecNumber evidence="6">2.7.8.5</ecNumber>
    </recommendedName>
    <alternativeName>
        <fullName evidence="16">Phosphatidylglycerophosphate synthase</fullName>
    </alternativeName>
</protein>
<dbReference type="PROSITE" id="PS00379">
    <property type="entry name" value="CDP_ALCOHOL_P_TRANSF"/>
    <property type="match status" value="1"/>
</dbReference>
<evidence type="ECO:0000256" key="15">
    <source>
        <dbReference type="ARBA" id="ARBA00023264"/>
    </source>
</evidence>
<organism evidence="20 21">
    <name type="scientific">Cohnella candidum</name>
    <dbReference type="NCBI Taxonomy" id="2674991"/>
    <lineage>
        <taxon>Bacteria</taxon>
        <taxon>Bacillati</taxon>
        <taxon>Bacillota</taxon>
        <taxon>Bacilli</taxon>
        <taxon>Bacillales</taxon>
        <taxon>Paenibacillaceae</taxon>
        <taxon>Cohnella</taxon>
    </lineage>
</organism>
<dbReference type="InterPro" id="IPR000462">
    <property type="entry name" value="CDP-OH_P_trans"/>
</dbReference>
<comment type="catalytic activity">
    <reaction evidence="17">
        <text>a CDP-1,2-diacyl-sn-glycerol + sn-glycerol 3-phosphate = a 1,2-diacyl-sn-glycero-3-phospho-(1'-sn-glycero-3'-phosphate) + CMP + H(+)</text>
        <dbReference type="Rhea" id="RHEA:12593"/>
        <dbReference type="ChEBI" id="CHEBI:15378"/>
        <dbReference type="ChEBI" id="CHEBI:57597"/>
        <dbReference type="ChEBI" id="CHEBI:58332"/>
        <dbReference type="ChEBI" id="CHEBI:60110"/>
        <dbReference type="ChEBI" id="CHEBI:60377"/>
        <dbReference type="EC" id="2.7.8.5"/>
    </reaction>
</comment>
<evidence type="ECO:0000256" key="6">
    <source>
        <dbReference type="ARBA" id="ARBA00013170"/>
    </source>
</evidence>